<accession>A0ABP9X707</accession>
<evidence type="ECO:0000313" key="2">
    <source>
        <dbReference type="Proteomes" id="UP001428290"/>
    </source>
</evidence>
<reference evidence="1 2" key="1">
    <citation type="submission" date="2024-02" db="EMBL/GenBank/DDBJ databases">
        <title>Herpetosiphon gulosus NBRC 112829.</title>
        <authorList>
            <person name="Ichikawa N."/>
            <person name="Katano-Makiyama Y."/>
            <person name="Hidaka K."/>
        </authorList>
    </citation>
    <scope>NUCLEOTIDE SEQUENCE [LARGE SCALE GENOMIC DNA]</scope>
    <source>
        <strain evidence="1 2">NBRC 112829</strain>
    </source>
</reference>
<dbReference type="EMBL" id="BAABRU010000035">
    <property type="protein sequence ID" value="GAA5531177.1"/>
    <property type="molecule type" value="Genomic_DNA"/>
</dbReference>
<dbReference type="RefSeq" id="WP_345724754.1">
    <property type="nucleotide sequence ID" value="NZ_BAABRU010000035.1"/>
</dbReference>
<dbReference type="Proteomes" id="UP001428290">
    <property type="component" value="Unassembled WGS sequence"/>
</dbReference>
<protein>
    <submittedName>
        <fullName evidence="1">Uncharacterized protein</fullName>
    </submittedName>
</protein>
<gene>
    <name evidence="1" type="ORF">Hgul01_05002</name>
</gene>
<proteinExistence type="predicted"/>
<keyword evidence="2" id="KW-1185">Reference proteome</keyword>
<comment type="caution">
    <text evidence="1">The sequence shown here is derived from an EMBL/GenBank/DDBJ whole genome shotgun (WGS) entry which is preliminary data.</text>
</comment>
<organism evidence="1 2">
    <name type="scientific">Herpetosiphon gulosus</name>
    <dbReference type="NCBI Taxonomy" id="1973496"/>
    <lineage>
        <taxon>Bacteria</taxon>
        <taxon>Bacillati</taxon>
        <taxon>Chloroflexota</taxon>
        <taxon>Chloroflexia</taxon>
        <taxon>Herpetosiphonales</taxon>
        <taxon>Herpetosiphonaceae</taxon>
        <taxon>Herpetosiphon</taxon>
    </lineage>
</organism>
<sequence>MADPIEVTNDKLQFSQFHQPSLKTGLYQVVVTHQISTNEPSQPKIPQTVFSTTRNFQVAGERFSLDPKDIYAVYPPDGSLSDHSTILPHLILNRSTLPWERQADSNNEDLPWLSLLMFTADETPVAQTMTLGDLQQSVNTGVKFPSFTLEPGQTTNDRVLVIDVAKQLLADLLPSNADLGYQAHIRQAISDDGTPTGQERAVILGNRLPGPNQINTVFLVSLENRYTSAGFDFQQASDSDLIRLVVLSSWRFASPPAAQQQFADLMLGLNHNPSNLRLAPNTNPLAERYAAQGYALLPHSMRQANQSISWYRGPLGVGHHTAQLPLPALAADSLLVYDATTGMFDVSYAAAWELGRLMVLQTKQISTSLYAWKRGQIQQKKSQNTPTARFQPQRLQSRSLATAAPADVQAWFKGLAQLQGVPFNYLVPDETMLPNESIRFFRLDPNWLACLFDGALSIGRATTGDLTHEQALDLPTLLGGLPTVTGFILRSAVVAGWPNIIIEACDAAEAKIDQIRLETLADSVLIGLFAGDLASINFKLHAETMHFGFDPATQQYPSLHKQLRDASGAETNQVVTSIPWQNEAYAVVGLAQLAAAMQQLVAQASFTSAQFALQMIEGSESVCFKQG</sequence>
<name>A0ABP9X707_9CHLR</name>
<evidence type="ECO:0000313" key="1">
    <source>
        <dbReference type="EMBL" id="GAA5531177.1"/>
    </source>
</evidence>